<evidence type="ECO:0000259" key="4">
    <source>
        <dbReference type="Pfam" id="PF21365"/>
    </source>
</evidence>
<dbReference type="NCBIfam" id="NF007746">
    <property type="entry name" value="PRK10426.1"/>
    <property type="match status" value="1"/>
</dbReference>
<keyword evidence="2" id="KW-0378">Hydrolase</keyword>
<dbReference type="Pfam" id="PF21365">
    <property type="entry name" value="Glyco_hydro_31_3rd"/>
    <property type="match status" value="1"/>
</dbReference>
<dbReference type="SUPFAM" id="SSF51445">
    <property type="entry name" value="(Trans)glycosidases"/>
    <property type="match status" value="1"/>
</dbReference>
<dbReference type="Gene3D" id="3.20.20.80">
    <property type="entry name" value="Glycosidases"/>
    <property type="match status" value="1"/>
</dbReference>
<evidence type="ECO:0000259" key="3">
    <source>
        <dbReference type="Pfam" id="PF01055"/>
    </source>
</evidence>
<feature type="domain" description="Glycosyl hydrolase family 31 C-terminal" evidence="4">
    <location>
        <begin position="649"/>
        <end position="727"/>
    </location>
</feature>
<evidence type="ECO:0000313" key="5">
    <source>
        <dbReference type="EMBL" id="GAA2127491.1"/>
    </source>
</evidence>
<dbReference type="SUPFAM" id="SSF51011">
    <property type="entry name" value="Glycosyl hydrolase domain"/>
    <property type="match status" value="1"/>
</dbReference>
<dbReference type="CDD" id="cd06594">
    <property type="entry name" value="GH31_glucosidase_YihQ"/>
    <property type="match status" value="1"/>
</dbReference>
<dbReference type="Proteomes" id="UP001500575">
    <property type="component" value="Unassembled WGS sequence"/>
</dbReference>
<dbReference type="PANTHER" id="PTHR46959">
    <property type="entry name" value="SULFOQUINOVOSIDASE"/>
    <property type="match status" value="1"/>
</dbReference>
<keyword evidence="2" id="KW-0326">Glycosidase</keyword>
<accession>A0ABN2YI10</accession>
<dbReference type="InterPro" id="IPR048395">
    <property type="entry name" value="Glyco_hydro_31_C"/>
</dbReference>
<reference evidence="5 6" key="1">
    <citation type="journal article" date="2019" name="Int. J. Syst. Evol. Microbiol.">
        <title>The Global Catalogue of Microorganisms (GCM) 10K type strain sequencing project: providing services to taxonomists for standard genome sequencing and annotation.</title>
        <authorList>
            <consortium name="The Broad Institute Genomics Platform"/>
            <consortium name="The Broad Institute Genome Sequencing Center for Infectious Disease"/>
            <person name="Wu L."/>
            <person name="Ma J."/>
        </authorList>
    </citation>
    <scope>NUCLEOTIDE SEQUENCE [LARGE SCALE GENOMIC DNA]</scope>
    <source>
        <strain evidence="5 6">JCM 16021</strain>
    </source>
</reference>
<dbReference type="Pfam" id="PF01055">
    <property type="entry name" value="Glyco_hydro_31_2nd"/>
    <property type="match status" value="1"/>
</dbReference>
<dbReference type="PANTHER" id="PTHR46959:SF2">
    <property type="entry name" value="SULFOQUINOVOSIDASE"/>
    <property type="match status" value="1"/>
</dbReference>
<dbReference type="InterPro" id="IPR013780">
    <property type="entry name" value="Glyco_hydro_b"/>
</dbReference>
<feature type="domain" description="Glycoside hydrolase family 31 TIM barrel" evidence="3">
    <location>
        <begin position="320"/>
        <end position="634"/>
    </location>
</feature>
<dbReference type="Gene3D" id="2.60.40.1180">
    <property type="entry name" value="Golgi alpha-mannosidase II"/>
    <property type="match status" value="1"/>
</dbReference>
<proteinExistence type="inferred from homology"/>
<dbReference type="InterPro" id="IPR052990">
    <property type="entry name" value="Sulfoquinovosidase_GH31"/>
</dbReference>
<dbReference type="InterPro" id="IPR044112">
    <property type="entry name" value="YihQ_TIM-like"/>
</dbReference>
<gene>
    <name evidence="5" type="ORF">GCM10009843_26970</name>
</gene>
<organism evidence="5 6">
    <name type="scientific">Nocardioides bigeumensis</name>
    <dbReference type="NCBI Taxonomy" id="433657"/>
    <lineage>
        <taxon>Bacteria</taxon>
        <taxon>Bacillati</taxon>
        <taxon>Actinomycetota</taxon>
        <taxon>Actinomycetes</taxon>
        <taxon>Propionibacteriales</taxon>
        <taxon>Nocardioidaceae</taxon>
        <taxon>Nocardioides</taxon>
    </lineage>
</organism>
<dbReference type="EMBL" id="BAAAQQ010000012">
    <property type="protein sequence ID" value="GAA2127491.1"/>
    <property type="molecule type" value="Genomic_DNA"/>
</dbReference>
<evidence type="ECO:0000256" key="1">
    <source>
        <dbReference type="ARBA" id="ARBA00007806"/>
    </source>
</evidence>
<name>A0ABN2YI10_9ACTN</name>
<evidence type="ECO:0000313" key="6">
    <source>
        <dbReference type="Proteomes" id="UP001500575"/>
    </source>
</evidence>
<evidence type="ECO:0000256" key="2">
    <source>
        <dbReference type="RuleBase" id="RU361185"/>
    </source>
</evidence>
<dbReference type="RefSeq" id="WP_344304284.1">
    <property type="nucleotide sequence ID" value="NZ_BAAAQQ010000012.1"/>
</dbReference>
<comment type="caution">
    <text evidence="5">The sequence shown here is derived from an EMBL/GenBank/DDBJ whole genome shotgun (WGS) entry which is preliminary data.</text>
</comment>
<dbReference type="InterPro" id="IPR017853">
    <property type="entry name" value="GH"/>
</dbReference>
<sequence length="749" mass="80659">MRRWLRRLLVVLAVLVLLAVGGAVAFERFVLPHDDLDVVEAGALTVASGVAGEWEVDGLTVTLSAAEGLSIREGERVVWASDRGAFVTGARGSVAWDERRGYFWPTVTIEDRLGDQSVTGVTPTDEQVEITGRLSGIGNGAPYTVTVRPREAGGATIDVVTDGGLYAVGLVSGRSEGAGVHGFGAQTAGWDLDGRLLPIVVREQGVGRGQQPLTFLADVTNGGAGGTEDMTYGAWSSFVTDDLRGLRLDPDEETSHAFAVADLRDPGRVVLEVWSNRLRAEVTSALDPAGLVAAQQGGPAAPLAEWPLDGAIVGLQGGTTEVREHLDTLLAADADISAVWIQDWTGRRITSFGDRLWWTWQRDDAWYPGWRGLVRDLAEQDIQVTTYVNPFLVDASLRPGGDGGIRNLWQEAADAGFLVRRSGDGTYELDQGGFEASLVDLTNARARSWFADVIADEVLTDGVSGFMADFGEGLPYDAELDDGLPAYAHNRWPALWARTVALACRRAELPDCVTWMRSGALGQARDVPLFWAGDQLVDWSEQDGLPSALHAMLSAGVSGWPLVHSDVGGYTSVDAVVRDYTRSEELLERWAELEALGVVMRTHEGNRPDDNVQVYDTPETAAAFASMTRLHAALGEYRRDVVARAAATGVPALRHVWFAGPQASAADQDDIFMLGDALLVAPVLSAGEDKVELTFPSGTWTHVWTGREYTAGETAEVEAPLGRPAAFVLADHPWTDNLLDAFTFLDTGR</sequence>
<protein>
    <submittedName>
        <fullName evidence="5">Alpha-glucosidase</fullName>
    </submittedName>
</protein>
<comment type="similarity">
    <text evidence="1 2">Belongs to the glycosyl hydrolase 31 family.</text>
</comment>
<dbReference type="InterPro" id="IPR000322">
    <property type="entry name" value="Glyco_hydro_31_TIM"/>
</dbReference>
<keyword evidence="6" id="KW-1185">Reference proteome</keyword>